<reference evidence="1" key="1">
    <citation type="submission" date="2023-04" db="EMBL/GenBank/DDBJ databases">
        <title>A chromosome-level genome assembly of the parasitoid wasp Eretmocerus hayati.</title>
        <authorList>
            <person name="Zhong Y."/>
            <person name="Liu S."/>
            <person name="Liu Y."/>
        </authorList>
    </citation>
    <scope>NUCLEOTIDE SEQUENCE</scope>
    <source>
        <strain evidence="1">ZJU_SS_LIU_2023</strain>
    </source>
</reference>
<name>A0ACC2NXQ3_9HYME</name>
<accession>A0ACC2NXQ3</accession>
<comment type="caution">
    <text evidence="1">The sequence shown here is derived from an EMBL/GenBank/DDBJ whole genome shotgun (WGS) entry which is preliminary data.</text>
</comment>
<dbReference type="Proteomes" id="UP001239111">
    <property type="component" value="Chromosome 2"/>
</dbReference>
<proteinExistence type="predicted"/>
<organism evidence="1 2">
    <name type="scientific">Eretmocerus hayati</name>
    <dbReference type="NCBI Taxonomy" id="131215"/>
    <lineage>
        <taxon>Eukaryota</taxon>
        <taxon>Metazoa</taxon>
        <taxon>Ecdysozoa</taxon>
        <taxon>Arthropoda</taxon>
        <taxon>Hexapoda</taxon>
        <taxon>Insecta</taxon>
        <taxon>Pterygota</taxon>
        <taxon>Neoptera</taxon>
        <taxon>Endopterygota</taxon>
        <taxon>Hymenoptera</taxon>
        <taxon>Apocrita</taxon>
        <taxon>Proctotrupomorpha</taxon>
        <taxon>Chalcidoidea</taxon>
        <taxon>Aphelinidae</taxon>
        <taxon>Aphelininae</taxon>
        <taxon>Eretmocerus</taxon>
    </lineage>
</organism>
<keyword evidence="2" id="KW-1185">Reference proteome</keyword>
<gene>
    <name evidence="1" type="ORF">QAD02_011766</name>
</gene>
<dbReference type="EMBL" id="CM056742">
    <property type="protein sequence ID" value="KAJ8675980.1"/>
    <property type="molecule type" value="Genomic_DNA"/>
</dbReference>
<sequence>MVEPLSVYVKEIEKSPPKSEYFESVRDGLRDRLLKAKLHFLISIGIEMEPFLRKYQIDFTILPFLQNDSYSLLRGLMNRVVVLSRMSKVSTVANLLKVDLSLLDNLRPIGTVDIGLAAERELVTQKSVKELDIDKFREQCQKFIVSIRQKLVGKTSMDQKLFRGATCLSPFIMTRESASLRAKTAVNYLIDQNRMKILGSKMVLKEYSALVSCDSVKKSYVILESSKG</sequence>
<evidence type="ECO:0000313" key="1">
    <source>
        <dbReference type="EMBL" id="KAJ8675980.1"/>
    </source>
</evidence>
<evidence type="ECO:0000313" key="2">
    <source>
        <dbReference type="Proteomes" id="UP001239111"/>
    </source>
</evidence>
<protein>
    <submittedName>
        <fullName evidence="1">Uncharacterized protein</fullName>
    </submittedName>
</protein>